<dbReference type="PANTHER" id="PTHR46512">
    <property type="entry name" value="PEPTIDYLPROLYL ISOMERASE"/>
    <property type="match status" value="1"/>
</dbReference>
<dbReference type="GeneTree" id="ENSGT00940000161472"/>
<feature type="compositionally biased region" description="Basic and acidic residues" evidence="5">
    <location>
        <begin position="201"/>
        <end position="220"/>
    </location>
</feature>
<dbReference type="InterPro" id="IPR050754">
    <property type="entry name" value="FKBP4/5/8-like"/>
</dbReference>
<reference evidence="6 7" key="1">
    <citation type="submission" date="2021-02" db="EMBL/GenBank/DDBJ databases">
        <title>Safari Cat Assemblies.</title>
        <authorList>
            <person name="Bredemeyer K.R."/>
            <person name="Murphy W.J."/>
        </authorList>
    </citation>
    <scope>NUCLEOTIDE SEQUENCE [LARGE SCALE GENOMIC DNA]</scope>
</reference>
<feature type="compositionally biased region" description="Acidic residues" evidence="5">
    <location>
        <begin position="167"/>
        <end position="176"/>
    </location>
</feature>
<proteinExistence type="predicted"/>
<accession>A0ABI7Y1C9</accession>
<sequence length="490" mass="53632">MTSSNRCFPSPICDSFCTAAGTQRCQRLLEYRAPHAEVHRVPGAWAATEGDTPRRQPGSTQKRGPATLKILLPDCKEQEARWLVPTPLAPRRTFLSSFQTRRVSEGWVEWERTGPSLSLILPSFGRAKLLPGQRQSPPPQSGPRSPIPLVPCARGPGRHRPQVAGGEEGEEEEEEEGGRRGRGGGKEGGRGRQSEEEEEERAASRSWRGEWECGAPDRRGVSRPRPSSAGAEQAPAAFKAGRARRRRRRRRADRGARGAPGGGRMERKGSAAAAKGNPSPPAAGEAQRPPPPLCVPGGGGGGGGGVPTRGQVGAAAEPAEFIRRAHEFKSQGAQCYKDKKFREAIGKYHRALLELKGLLPAPAEQERDSRAASPAGAPNPGRLSEEQSKTVEAIEIDCYNSLAACLLQAELVNYERVKEYCLKVLKKEGENFKALYRSGVAFYHLGDYDKALYYLKEARTRQPTDTNVIRYIQLTEMKLSRCSQREKEAM</sequence>
<feature type="repeat" description="TPR" evidence="4">
    <location>
        <begin position="432"/>
        <end position="465"/>
    </location>
</feature>
<dbReference type="InterPro" id="IPR013105">
    <property type="entry name" value="TPR_2"/>
</dbReference>
<dbReference type="Proteomes" id="UP000823872">
    <property type="component" value="Chromosome B3"/>
</dbReference>
<evidence type="ECO:0000256" key="4">
    <source>
        <dbReference type="PROSITE-ProRule" id="PRU00339"/>
    </source>
</evidence>
<keyword evidence="3 4" id="KW-0802">TPR repeat</keyword>
<evidence type="ECO:0000256" key="1">
    <source>
        <dbReference type="ARBA" id="ARBA00022553"/>
    </source>
</evidence>
<feature type="region of interest" description="Disordered" evidence="5">
    <location>
        <begin position="129"/>
        <end position="315"/>
    </location>
</feature>
<dbReference type="InterPro" id="IPR011990">
    <property type="entry name" value="TPR-like_helical_dom_sf"/>
</dbReference>
<feature type="compositionally biased region" description="Gly residues" evidence="5">
    <location>
        <begin position="296"/>
        <end position="307"/>
    </location>
</feature>
<evidence type="ECO:0000313" key="7">
    <source>
        <dbReference type="Proteomes" id="UP000823872"/>
    </source>
</evidence>
<dbReference type="InterPro" id="IPR019734">
    <property type="entry name" value="TPR_rpt"/>
</dbReference>
<dbReference type="SUPFAM" id="SSF48452">
    <property type="entry name" value="TPR-like"/>
    <property type="match status" value="1"/>
</dbReference>
<keyword evidence="7" id="KW-1185">Reference proteome</keyword>
<dbReference type="PROSITE" id="PS50005">
    <property type="entry name" value="TPR"/>
    <property type="match status" value="1"/>
</dbReference>
<evidence type="ECO:0008006" key="8">
    <source>
        <dbReference type="Google" id="ProtNLM"/>
    </source>
</evidence>
<organism evidence="6 7">
    <name type="scientific">Felis catus</name>
    <name type="common">Cat</name>
    <name type="synonym">Felis silvestris catus</name>
    <dbReference type="NCBI Taxonomy" id="9685"/>
    <lineage>
        <taxon>Eukaryota</taxon>
        <taxon>Metazoa</taxon>
        <taxon>Chordata</taxon>
        <taxon>Craniata</taxon>
        <taxon>Vertebrata</taxon>
        <taxon>Euteleostomi</taxon>
        <taxon>Mammalia</taxon>
        <taxon>Eutheria</taxon>
        <taxon>Laurasiatheria</taxon>
        <taxon>Carnivora</taxon>
        <taxon>Feliformia</taxon>
        <taxon>Felidae</taxon>
        <taxon>Felinae</taxon>
        <taxon>Felis</taxon>
    </lineage>
</organism>
<name>A0ABI7Y1C9_FELCA</name>
<dbReference type="Pfam" id="PF07719">
    <property type="entry name" value="TPR_2"/>
    <property type="match status" value="1"/>
</dbReference>
<dbReference type="Gene3D" id="1.25.40.10">
    <property type="entry name" value="Tetratricopeptide repeat domain"/>
    <property type="match status" value="1"/>
</dbReference>
<feature type="region of interest" description="Disordered" evidence="5">
    <location>
        <begin position="44"/>
        <end position="64"/>
    </location>
</feature>
<dbReference type="PANTHER" id="PTHR46512:SF5">
    <property type="entry name" value="TETRATRICOPEPTIDE REPEAT DOMAIN 9"/>
    <property type="match status" value="1"/>
</dbReference>
<evidence type="ECO:0000313" key="6">
    <source>
        <dbReference type="Ensembl" id="ENSFCTP00005028628.1"/>
    </source>
</evidence>
<dbReference type="Ensembl" id="ENSFCTT00005040521.1">
    <property type="protein sequence ID" value="ENSFCTP00005028628.1"/>
    <property type="gene ID" value="ENSFCTG00005014213.1"/>
</dbReference>
<evidence type="ECO:0000256" key="3">
    <source>
        <dbReference type="ARBA" id="ARBA00022803"/>
    </source>
</evidence>
<reference evidence="6" key="2">
    <citation type="submission" date="2025-08" db="UniProtKB">
        <authorList>
            <consortium name="Ensembl"/>
        </authorList>
    </citation>
    <scope>IDENTIFICATION</scope>
    <source>
        <strain evidence="6">breed Abyssinian</strain>
    </source>
</reference>
<keyword evidence="1" id="KW-0597">Phosphoprotein</keyword>
<protein>
    <recommendedName>
        <fullName evidence="8">Tetratricopeptide repeat domain 9</fullName>
    </recommendedName>
</protein>
<feature type="compositionally biased region" description="Basic residues" evidence="5">
    <location>
        <begin position="241"/>
        <end position="252"/>
    </location>
</feature>
<keyword evidence="2" id="KW-0677">Repeat</keyword>
<feature type="compositionally biased region" description="Pro residues" evidence="5">
    <location>
        <begin position="136"/>
        <end position="149"/>
    </location>
</feature>
<feature type="compositionally biased region" description="Basic and acidic residues" evidence="5">
    <location>
        <begin position="184"/>
        <end position="194"/>
    </location>
</feature>
<evidence type="ECO:0000256" key="5">
    <source>
        <dbReference type="SAM" id="MobiDB-lite"/>
    </source>
</evidence>
<dbReference type="SMART" id="SM00028">
    <property type="entry name" value="TPR"/>
    <property type="match status" value="3"/>
</dbReference>
<feature type="region of interest" description="Disordered" evidence="5">
    <location>
        <begin position="363"/>
        <end position="386"/>
    </location>
</feature>
<reference evidence="6" key="3">
    <citation type="submission" date="2025-09" db="UniProtKB">
        <authorList>
            <consortium name="Ensembl"/>
        </authorList>
    </citation>
    <scope>IDENTIFICATION</scope>
    <source>
        <strain evidence="6">breed Abyssinian</strain>
    </source>
</reference>
<evidence type="ECO:0000256" key="2">
    <source>
        <dbReference type="ARBA" id="ARBA00022737"/>
    </source>
</evidence>